<evidence type="ECO:0000313" key="5">
    <source>
        <dbReference type="Proteomes" id="UP000067626"/>
    </source>
</evidence>
<dbReference type="GO" id="GO:0008168">
    <property type="term" value="F:methyltransferase activity"/>
    <property type="evidence" value="ECO:0007669"/>
    <property type="project" value="UniProtKB-KW"/>
</dbReference>
<proteinExistence type="predicted"/>
<evidence type="ECO:0000256" key="2">
    <source>
        <dbReference type="ARBA" id="ARBA00022679"/>
    </source>
</evidence>
<dbReference type="SUPFAM" id="SSF53335">
    <property type="entry name" value="S-adenosyl-L-methionine-dependent methyltransferases"/>
    <property type="match status" value="1"/>
</dbReference>
<dbReference type="InterPro" id="IPR029063">
    <property type="entry name" value="SAM-dependent_MTases_sf"/>
</dbReference>
<dbReference type="InterPro" id="IPR051128">
    <property type="entry name" value="EgtD_Methyltrsf_superfamily"/>
</dbReference>
<dbReference type="GO" id="GO:0032259">
    <property type="term" value="P:methylation"/>
    <property type="evidence" value="ECO:0007669"/>
    <property type="project" value="UniProtKB-KW"/>
</dbReference>
<keyword evidence="1 4" id="KW-0489">Methyltransferase</keyword>
<dbReference type="PANTHER" id="PTHR43397">
    <property type="entry name" value="ERGOTHIONEINE BIOSYNTHESIS PROTEIN 1"/>
    <property type="match status" value="1"/>
</dbReference>
<dbReference type="NCBIfam" id="TIGR03438">
    <property type="entry name" value="egtD_ergothio"/>
    <property type="match status" value="1"/>
</dbReference>
<keyword evidence="5" id="KW-1185">Reference proteome</keyword>
<dbReference type="InterPro" id="IPR017804">
    <property type="entry name" value="MeTrfase_EgtD-like"/>
</dbReference>
<evidence type="ECO:0000313" key="4">
    <source>
        <dbReference type="EMBL" id="AKT38368.1"/>
    </source>
</evidence>
<sequence>MDMFAAPPRFADDVRRGLLATPKQLDPRYLYDALGSHLFESICKLPWYPLTRAESALLERHAADMVAPFRDGATLLELGCGCGEKLSMLCEPLSARGSPVDVQLIDISEAALDLSKRTLARFSVDITAHRATYEEGLQRAATCRKPGTPVVVLFLGSNIGNLDPTGAHHLLTTIRAALQPGDALLLGADLVKPQDELLRAYDDPLGVTAAFNKNLLVRMNRELGADFDLSTFAHEARWNAEASRVEMHLISQCRQRVRLPGAATEVSFEEGESIWTESSHKYTPESIAALAECAGFQCTKQWIEPHARFSTSLLMVDAPLPAA</sequence>
<dbReference type="AlphaFoldDB" id="A0A0K1ECR3"/>
<dbReference type="InterPro" id="IPR019257">
    <property type="entry name" value="MeTrfase_dom"/>
</dbReference>
<dbReference type="Gene3D" id="3.40.50.150">
    <property type="entry name" value="Vaccinia Virus protein VP39"/>
    <property type="match status" value="1"/>
</dbReference>
<dbReference type="EC" id="2.1.1.-" evidence="4"/>
<organism evidence="4 5">
    <name type="scientific">Chondromyces crocatus</name>
    <dbReference type="NCBI Taxonomy" id="52"/>
    <lineage>
        <taxon>Bacteria</taxon>
        <taxon>Pseudomonadati</taxon>
        <taxon>Myxococcota</taxon>
        <taxon>Polyangia</taxon>
        <taxon>Polyangiales</taxon>
        <taxon>Polyangiaceae</taxon>
        <taxon>Chondromyces</taxon>
    </lineage>
</organism>
<dbReference type="InterPro" id="IPR035094">
    <property type="entry name" value="EgtD"/>
</dbReference>
<keyword evidence="2 4" id="KW-0808">Transferase</keyword>
<feature type="domain" description="Histidine-specific methyltransferase SAM-dependent" evidence="3">
    <location>
        <begin position="10"/>
        <end position="314"/>
    </location>
</feature>
<gene>
    <name evidence="4" type="ORF">CMC5_025140</name>
</gene>
<evidence type="ECO:0000256" key="1">
    <source>
        <dbReference type="ARBA" id="ARBA00022603"/>
    </source>
</evidence>
<dbReference type="OrthoDB" id="5289726at2"/>
<evidence type="ECO:0000259" key="3">
    <source>
        <dbReference type="Pfam" id="PF10017"/>
    </source>
</evidence>
<dbReference type="RefSeq" id="WP_050430599.1">
    <property type="nucleotide sequence ID" value="NZ_CP012159.1"/>
</dbReference>
<accession>A0A0K1ECR3</accession>
<dbReference type="Proteomes" id="UP000067626">
    <property type="component" value="Chromosome"/>
</dbReference>
<name>A0A0K1ECR3_CHOCO</name>
<dbReference type="PANTHER" id="PTHR43397:SF1">
    <property type="entry name" value="ERGOTHIONEINE BIOSYNTHESIS PROTEIN 1"/>
    <property type="match status" value="1"/>
</dbReference>
<dbReference type="PIRSF" id="PIRSF018005">
    <property type="entry name" value="UCP018005"/>
    <property type="match status" value="1"/>
</dbReference>
<dbReference type="KEGG" id="ccro:CMC5_025140"/>
<dbReference type="STRING" id="52.CMC5_025140"/>
<dbReference type="Pfam" id="PF10017">
    <property type="entry name" value="Methyltransf_33"/>
    <property type="match status" value="1"/>
</dbReference>
<reference evidence="4 5" key="1">
    <citation type="submission" date="2015-07" db="EMBL/GenBank/DDBJ databases">
        <title>Genome analysis of myxobacterium Chondromyces crocatus Cm c5 reveals a high potential for natural compound synthesis and the genetic basis for the loss of fruiting body formation.</title>
        <authorList>
            <person name="Zaburannyi N."/>
            <person name="Bunk B."/>
            <person name="Maier J."/>
            <person name="Overmann J."/>
            <person name="Mueller R."/>
        </authorList>
    </citation>
    <scope>NUCLEOTIDE SEQUENCE [LARGE SCALE GENOMIC DNA]</scope>
    <source>
        <strain evidence="4 5">Cm c5</strain>
    </source>
</reference>
<dbReference type="PATRIC" id="fig|52.7.peg.2735"/>
<dbReference type="EMBL" id="CP012159">
    <property type="protein sequence ID" value="AKT38368.1"/>
    <property type="molecule type" value="Genomic_DNA"/>
</dbReference>
<protein>
    <submittedName>
        <fullName evidence="4">Methyltransferase</fullName>
        <ecNumber evidence="4">2.1.1.-</ecNumber>
    </submittedName>
</protein>